<dbReference type="GO" id="GO:0009295">
    <property type="term" value="C:nucleoid"/>
    <property type="evidence" value="ECO:0007669"/>
    <property type="project" value="TreeGrafter"/>
</dbReference>
<dbReference type="Pfam" id="PF00436">
    <property type="entry name" value="SSB"/>
    <property type="match status" value="1"/>
</dbReference>
<gene>
    <name evidence="4" type="ORF">PORCRE_446</name>
</gene>
<sequence>MSINKVILLGLVGKDPEVRYFDRESCVAHFSLATSEREVKLPDGTQLPERTEWHNIVAYQDTARFVEQWVRRGAMLYVEGKLRYRTYVDRGGVQRYVTEIVADRIRFFDDPRKNESSPRIPKGSEQ</sequence>
<dbReference type="CDD" id="cd04496">
    <property type="entry name" value="SSB_OBF"/>
    <property type="match status" value="1"/>
</dbReference>
<evidence type="ECO:0000313" key="4">
    <source>
        <dbReference type="EMBL" id="GAD04750.1"/>
    </source>
</evidence>
<protein>
    <recommendedName>
        <fullName evidence="2 3">Single-stranded DNA-binding protein</fullName>
        <shortName evidence="2">SSB</shortName>
    </recommendedName>
</protein>
<evidence type="ECO:0000256" key="2">
    <source>
        <dbReference type="HAMAP-Rule" id="MF_00984"/>
    </source>
</evidence>
<dbReference type="NCBIfam" id="TIGR00621">
    <property type="entry name" value="ssb"/>
    <property type="match status" value="1"/>
</dbReference>
<dbReference type="InterPro" id="IPR011344">
    <property type="entry name" value="ssDNA-bd"/>
</dbReference>
<accession>T1DQH5</accession>
<dbReference type="EMBL" id="BAOU01000011">
    <property type="protein sequence ID" value="GAD04750.1"/>
    <property type="molecule type" value="Genomic_DNA"/>
</dbReference>
<name>T1DQH5_9PORP</name>
<comment type="caution">
    <text evidence="4">The sequence shown here is derived from an EMBL/GenBank/DDBJ whole genome shotgun (WGS) entry which is preliminary data.</text>
</comment>
<dbReference type="SUPFAM" id="SSF50249">
    <property type="entry name" value="Nucleic acid-binding proteins"/>
    <property type="match status" value="1"/>
</dbReference>
<dbReference type="HAMAP" id="MF_00984">
    <property type="entry name" value="SSB"/>
    <property type="match status" value="1"/>
</dbReference>
<dbReference type="Gene3D" id="2.40.50.140">
    <property type="entry name" value="Nucleic acid-binding proteins"/>
    <property type="match status" value="1"/>
</dbReference>
<dbReference type="InterPro" id="IPR000424">
    <property type="entry name" value="Primosome_PriB/ssb"/>
</dbReference>
<dbReference type="PANTHER" id="PTHR10302">
    <property type="entry name" value="SINGLE-STRANDED DNA-BINDING PROTEIN"/>
    <property type="match status" value="1"/>
</dbReference>
<dbReference type="GO" id="GO:0003697">
    <property type="term" value="F:single-stranded DNA binding"/>
    <property type="evidence" value="ECO:0007669"/>
    <property type="project" value="UniProtKB-UniRule"/>
</dbReference>
<organism evidence="4 5">
    <name type="scientific">Porphyromonas crevioricanis JCM 15906</name>
    <dbReference type="NCBI Taxonomy" id="1305617"/>
    <lineage>
        <taxon>Bacteria</taxon>
        <taxon>Pseudomonadati</taxon>
        <taxon>Bacteroidota</taxon>
        <taxon>Bacteroidia</taxon>
        <taxon>Bacteroidales</taxon>
        <taxon>Porphyromonadaceae</taxon>
        <taxon>Porphyromonas</taxon>
    </lineage>
</organism>
<keyword evidence="1 2" id="KW-0238">DNA-binding</keyword>
<dbReference type="Proteomes" id="UP000018031">
    <property type="component" value="Unassembled WGS sequence"/>
</dbReference>
<proteinExistence type="inferred from homology"/>
<dbReference type="GO" id="GO:0006260">
    <property type="term" value="P:DNA replication"/>
    <property type="evidence" value="ECO:0007669"/>
    <property type="project" value="InterPro"/>
</dbReference>
<dbReference type="PROSITE" id="PS50935">
    <property type="entry name" value="SSB"/>
    <property type="match status" value="1"/>
</dbReference>
<evidence type="ECO:0000256" key="1">
    <source>
        <dbReference type="ARBA" id="ARBA00023125"/>
    </source>
</evidence>
<evidence type="ECO:0000256" key="3">
    <source>
        <dbReference type="PIRNR" id="PIRNR002070"/>
    </source>
</evidence>
<dbReference type="InterPro" id="IPR012340">
    <property type="entry name" value="NA-bd_OB-fold"/>
</dbReference>
<dbReference type="PANTHER" id="PTHR10302:SF27">
    <property type="entry name" value="SINGLE-STRANDED DNA-BINDING PROTEIN"/>
    <property type="match status" value="1"/>
</dbReference>
<reference evidence="4 5" key="2">
    <citation type="journal article" date="2013" name="Genome Announc.">
        <title>Draft Genome Sequences of Porphyromonas crevioricanis JCM 15906T and Porphyromonas cansulci JCM 13913T Isolated from a Canine Oral Cavity.</title>
        <authorList>
            <person name="Sakamoto M."/>
            <person name="Tanaka N."/>
            <person name="Shiwa Y."/>
            <person name="Yoshikawa H."/>
            <person name="Ohkuma M."/>
        </authorList>
    </citation>
    <scope>NUCLEOTIDE SEQUENCE [LARGE SCALE GENOMIC DNA]</scope>
    <source>
        <strain evidence="4 5">JCM 15906</strain>
    </source>
</reference>
<comment type="subunit">
    <text evidence="2">Homotetramer.</text>
</comment>
<comment type="caution">
    <text evidence="2">Lacks conserved residue(s) required for the propagation of feature annotation.</text>
</comment>
<dbReference type="AlphaFoldDB" id="T1DQH5"/>
<dbReference type="PIRSF" id="PIRSF002070">
    <property type="entry name" value="SSB"/>
    <property type="match status" value="1"/>
</dbReference>
<evidence type="ECO:0000313" key="5">
    <source>
        <dbReference type="Proteomes" id="UP000018031"/>
    </source>
</evidence>
<reference evidence="5" key="1">
    <citation type="journal article" date="2013" name="Genome">
        <title>Draft Genome Sequences of Porphyromonas crevioricanis JCM 15906T and Porphyromonas cansulci JCM 13913T Isolated from a Canine Oral Cavity.</title>
        <authorList>
            <person name="Sakamoto M."/>
            <person name="Tanaka N."/>
            <person name="Shiwa Y."/>
            <person name="Yoshikawa H."/>
            <person name="Ohkuma M."/>
        </authorList>
    </citation>
    <scope>NUCLEOTIDE SEQUENCE [LARGE SCALE GENOMIC DNA]</scope>
    <source>
        <strain evidence="5">JCM 15906</strain>
    </source>
</reference>